<gene>
    <name evidence="2" type="ORF">V5O48_016187</name>
</gene>
<evidence type="ECO:0000313" key="3">
    <source>
        <dbReference type="Proteomes" id="UP001465976"/>
    </source>
</evidence>
<reference evidence="2 3" key="1">
    <citation type="submission" date="2024-02" db="EMBL/GenBank/DDBJ databases">
        <title>A draft genome for the cacao thread blight pathogen Marasmius crinis-equi.</title>
        <authorList>
            <person name="Cohen S.P."/>
            <person name="Baruah I.K."/>
            <person name="Amoako-Attah I."/>
            <person name="Bukari Y."/>
            <person name="Meinhardt L.W."/>
            <person name="Bailey B.A."/>
        </authorList>
    </citation>
    <scope>NUCLEOTIDE SEQUENCE [LARGE SCALE GENOMIC DNA]</scope>
    <source>
        <strain evidence="2 3">GH-76</strain>
    </source>
</reference>
<feature type="transmembrane region" description="Helical" evidence="1">
    <location>
        <begin position="53"/>
        <end position="78"/>
    </location>
</feature>
<keyword evidence="1" id="KW-0472">Membrane</keyword>
<keyword evidence="3" id="KW-1185">Reference proteome</keyword>
<evidence type="ECO:0000313" key="2">
    <source>
        <dbReference type="EMBL" id="KAL0565833.1"/>
    </source>
</evidence>
<dbReference type="EMBL" id="JBAHYK010002106">
    <property type="protein sequence ID" value="KAL0565833.1"/>
    <property type="molecule type" value="Genomic_DNA"/>
</dbReference>
<comment type="caution">
    <text evidence="2">The sequence shown here is derived from an EMBL/GenBank/DDBJ whole genome shotgun (WGS) entry which is preliminary data.</text>
</comment>
<name>A0ABR3ESD1_9AGAR</name>
<organism evidence="2 3">
    <name type="scientific">Marasmius crinis-equi</name>
    <dbReference type="NCBI Taxonomy" id="585013"/>
    <lineage>
        <taxon>Eukaryota</taxon>
        <taxon>Fungi</taxon>
        <taxon>Dikarya</taxon>
        <taxon>Basidiomycota</taxon>
        <taxon>Agaricomycotina</taxon>
        <taxon>Agaricomycetes</taxon>
        <taxon>Agaricomycetidae</taxon>
        <taxon>Agaricales</taxon>
        <taxon>Marasmiineae</taxon>
        <taxon>Marasmiaceae</taxon>
        <taxon>Marasmius</taxon>
    </lineage>
</organism>
<keyword evidence="1" id="KW-0812">Transmembrane</keyword>
<sequence length="86" mass="9714">MSDENYDALYTPRIEDDSLLYLAFDVQAQNPIVVDLAENVNEDDHERENAVGILHVIAISLLLFVGRQLIVILFMALARENRQDGA</sequence>
<accession>A0ABR3ESD1</accession>
<dbReference type="Proteomes" id="UP001465976">
    <property type="component" value="Unassembled WGS sequence"/>
</dbReference>
<protein>
    <submittedName>
        <fullName evidence="2">Uncharacterized protein</fullName>
    </submittedName>
</protein>
<proteinExistence type="predicted"/>
<keyword evidence="1" id="KW-1133">Transmembrane helix</keyword>
<evidence type="ECO:0000256" key="1">
    <source>
        <dbReference type="SAM" id="Phobius"/>
    </source>
</evidence>